<comment type="caution">
    <text evidence="2">The sequence shown here is derived from an EMBL/GenBank/DDBJ whole genome shotgun (WGS) entry which is preliminary data.</text>
</comment>
<reference evidence="2 3" key="1">
    <citation type="submission" date="2024-05" db="EMBL/GenBank/DDBJ databases">
        <title>Genomic Encyclopedia of Type Strains, Phase IV (KMG-IV): sequencing the most valuable type-strain genomes for metagenomic binning, comparative biology and taxonomic classification.</title>
        <authorList>
            <person name="Goeker M."/>
        </authorList>
    </citation>
    <scope>NUCLEOTIDE SEQUENCE [LARGE SCALE GENOMIC DNA]</scope>
    <source>
        <strain evidence="2 3">DSM 25286</strain>
    </source>
</reference>
<name>A0ABV2E8H3_9STAP</name>
<evidence type="ECO:0000256" key="1">
    <source>
        <dbReference type="SAM" id="MobiDB-lite"/>
    </source>
</evidence>
<dbReference type="EMBL" id="JBDZDV010000002">
    <property type="protein sequence ID" value="MET3110611.1"/>
    <property type="molecule type" value="Genomic_DNA"/>
</dbReference>
<sequence length="81" mass="9431">MQLVHTLCRTVLKLYEWRGCRLSNGLIKHAHLPFRRGVLFIMEVRWMKKKSAADPDPRPITTENTNAEKYDGLPPSHFLVT</sequence>
<proteinExistence type="predicted"/>
<organism evidence="2 3">
    <name type="scientific">Salinicoccus halitifaciens</name>
    <dbReference type="NCBI Taxonomy" id="1073415"/>
    <lineage>
        <taxon>Bacteria</taxon>
        <taxon>Bacillati</taxon>
        <taxon>Bacillota</taxon>
        <taxon>Bacilli</taxon>
        <taxon>Bacillales</taxon>
        <taxon>Staphylococcaceae</taxon>
        <taxon>Salinicoccus</taxon>
    </lineage>
</organism>
<keyword evidence="3" id="KW-1185">Reference proteome</keyword>
<accession>A0ABV2E8H3</accession>
<gene>
    <name evidence="2" type="ORF">ABHD89_001013</name>
</gene>
<protein>
    <submittedName>
        <fullName evidence="2">Uncharacterized protein</fullName>
    </submittedName>
</protein>
<feature type="region of interest" description="Disordered" evidence="1">
    <location>
        <begin position="52"/>
        <end position="81"/>
    </location>
</feature>
<evidence type="ECO:0000313" key="2">
    <source>
        <dbReference type="EMBL" id="MET3110611.1"/>
    </source>
</evidence>
<evidence type="ECO:0000313" key="3">
    <source>
        <dbReference type="Proteomes" id="UP001549019"/>
    </source>
</evidence>
<dbReference type="Proteomes" id="UP001549019">
    <property type="component" value="Unassembled WGS sequence"/>
</dbReference>